<proteinExistence type="predicted"/>
<evidence type="ECO:0000313" key="3">
    <source>
        <dbReference type="Proteomes" id="UP000499080"/>
    </source>
</evidence>
<evidence type="ECO:0000313" key="2">
    <source>
        <dbReference type="EMBL" id="GBL57065.1"/>
    </source>
</evidence>
<dbReference type="EMBL" id="BGPR01075749">
    <property type="protein sequence ID" value="GBL57065.1"/>
    <property type="molecule type" value="Genomic_DNA"/>
</dbReference>
<dbReference type="AlphaFoldDB" id="A0A4Y1ZN09"/>
<gene>
    <name evidence="2" type="ORF">AVEN_93127_1</name>
</gene>
<organism evidence="2 3">
    <name type="scientific">Araneus ventricosus</name>
    <name type="common">Orbweaver spider</name>
    <name type="synonym">Epeira ventricosa</name>
    <dbReference type="NCBI Taxonomy" id="182803"/>
    <lineage>
        <taxon>Eukaryota</taxon>
        <taxon>Metazoa</taxon>
        <taxon>Ecdysozoa</taxon>
        <taxon>Arthropoda</taxon>
        <taxon>Chelicerata</taxon>
        <taxon>Arachnida</taxon>
        <taxon>Araneae</taxon>
        <taxon>Araneomorphae</taxon>
        <taxon>Entelegynae</taxon>
        <taxon>Araneoidea</taxon>
        <taxon>Araneidae</taxon>
        <taxon>Araneus</taxon>
    </lineage>
</organism>
<reference evidence="2 3" key="1">
    <citation type="journal article" date="2019" name="Sci. Rep.">
        <title>Orb-weaving spider Araneus ventricosus genome elucidates the spidroin gene catalogue.</title>
        <authorList>
            <person name="Kono N."/>
            <person name="Nakamura H."/>
            <person name="Ohtoshi R."/>
            <person name="Moran D.A.P."/>
            <person name="Shinohara A."/>
            <person name="Yoshida Y."/>
            <person name="Fujiwara M."/>
            <person name="Mori M."/>
            <person name="Tomita M."/>
            <person name="Arakawa K."/>
        </authorList>
    </citation>
    <scope>NUCLEOTIDE SEQUENCE [LARGE SCALE GENOMIC DNA]</scope>
</reference>
<comment type="caution">
    <text evidence="2">The sequence shown here is derived from an EMBL/GenBank/DDBJ whole genome shotgun (WGS) entry which is preliminary data.</text>
</comment>
<dbReference type="Proteomes" id="UP000499080">
    <property type="component" value="Unassembled WGS sequence"/>
</dbReference>
<sequence length="94" mass="10794">MSPQSTVVKRQQRSHQLDRWFESDSRSCRYINVRFKAAYEGAVGDGPRNFEPRSDDSTTPELAPPLLQTSCHQWEDVWPPRSLALSRPHAADLQ</sequence>
<name>A0A4Y1ZN09_ARAVE</name>
<evidence type="ECO:0000256" key="1">
    <source>
        <dbReference type="SAM" id="MobiDB-lite"/>
    </source>
</evidence>
<feature type="region of interest" description="Disordered" evidence="1">
    <location>
        <begin position="42"/>
        <end position="64"/>
    </location>
</feature>
<accession>A0A4Y1ZN09</accession>
<keyword evidence="3" id="KW-1185">Reference proteome</keyword>
<protein>
    <submittedName>
        <fullName evidence="2">Uncharacterized protein</fullName>
    </submittedName>
</protein>